<comment type="caution">
    <text evidence="2">The sequence shown here is derived from an EMBL/GenBank/DDBJ whole genome shotgun (WGS) entry which is preliminary data.</text>
</comment>
<feature type="region of interest" description="Disordered" evidence="1">
    <location>
        <begin position="86"/>
        <end position="114"/>
    </location>
</feature>
<organism evidence="2 3">
    <name type="scientific">Pristionchus mayeri</name>
    <dbReference type="NCBI Taxonomy" id="1317129"/>
    <lineage>
        <taxon>Eukaryota</taxon>
        <taxon>Metazoa</taxon>
        <taxon>Ecdysozoa</taxon>
        <taxon>Nematoda</taxon>
        <taxon>Chromadorea</taxon>
        <taxon>Rhabditida</taxon>
        <taxon>Rhabditina</taxon>
        <taxon>Diplogasteromorpha</taxon>
        <taxon>Diplogasteroidea</taxon>
        <taxon>Neodiplogasteridae</taxon>
        <taxon>Pristionchus</taxon>
    </lineage>
</organism>
<gene>
    <name evidence="2" type="ORF">PMAYCL1PPCAC_14639</name>
</gene>
<accession>A0AAN4ZS60</accession>
<dbReference type="EMBL" id="BTRK01000003">
    <property type="protein sequence ID" value="GMR44444.1"/>
    <property type="molecule type" value="Genomic_DNA"/>
</dbReference>
<feature type="non-terminal residue" evidence="2">
    <location>
        <position position="1"/>
    </location>
</feature>
<evidence type="ECO:0000256" key="1">
    <source>
        <dbReference type="SAM" id="MobiDB-lite"/>
    </source>
</evidence>
<sequence>LIRVVKMKDVVIKKEEDQLIDVAKIHEREMEKINKSLQWVGKQCVHVLESRSRKEMEKLIKSLAGLSISYDPIDYLHNLVEGVDDTKRRQVPPVDNEDEYEEEPQPGPSGIAPI</sequence>
<dbReference type="Proteomes" id="UP001328107">
    <property type="component" value="Unassembled WGS sequence"/>
</dbReference>
<keyword evidence="3" id="KW-1185">Reference proteome</keyword>
<name>A0AAN4ZS60_9BILA</name>
<reference evidence="3" key="1">
    <citation type="submission" date="2022-10" db="EMBL/GenBank/DDBJ databases">
        <title>Genome assembly of Pristionchus species.</title>
        <authorList>
            <person name="Yoshida K."/>
            <person name="Sommer R.J."/>
        </authorList>
    </citation>
    <scope>NUCLEOTIDE SEQUENCE [LARGE SCALE GENOMIC DNA]</scope>
    <source>
        <strain evidence="3">RS5460</strain>
    </source>
</reference>
<evidence type="ECO:0000313" key="3">
    <source>
        <dbReference type="Proteomes" id="UP001328107"/>
    </source>
</evidence>
<protein>
    <submittedName>
        <fullName evidence="2">Uncharacterized protein</fullName>
    </submittedName>
</protein>
<feature type="compositionally biased region" description="Acidic residues" evidence="1">
    <location>
        <begin position="95"/>
        <end position="104"/>
    </location>
</feature>
<proteinExistence type="predicted"/>
<evidence type="ECO:0000313" key="2">
    <source>
        <dbReference type="EMBL" id="GMR44444.1"/>
    </source>
</evidence>
<dbReference type="AlphaFoldDB" id="A0AAN4ZS60"/>